<dbReference type="InterPro" id="IPR038063">
    <property type="entry name" value="Transpep_catalytic_dom"/>
</dbReference>
<organism evidence="15 16">
    <name type="scientific">Motilimonas cestriensis</name>
    <dbReference type="NCBI Taxonomy" id="2742685"/>
    <lineage>
        <taxon>Bacteria</taxon>
        <taxon>Pseudomonadati</taxon>
        <taxon>Pseudomonadota</taxon>
        <taxon>Gammaproteobacteria</taxon>
        <taxon>Alteromonadales</taxon>
        <taxon>Alteromonadales genera incertae sedis</taxon>
        <taxon>Motilimonas</taxon>
    </lineage>
</organism>
<evidence type="ECO:0000256" key="9">
    <source>
        <dbReference type="ARBA" id="ARBA00022960"/>
    </source>
</evidence>
<keyword evidence="4" id="KW-0328">Glycosyltransferase</keyword>
<protein>
    <submittedName>
        <fullName evidence="15">L,D-transpeptidase family protein</fullName>
    </submittedName>
</protein>
<dbReference type="PROSITE" id="PS52029">
    <property type="entry name" value="LD_TPASE"/>
    <property type="match status" value="1"/>
</dbReference>
<evidence type="ECO:0000256" key="11">
    <source>
        <dbReference type="ARBA" id="ARBA00023316"/>
    </source>
</evidence>
<dbReference type="SUPFAM" id="SSF54106">
    <property type="entry name" value="LysM domain"/>
    <property type="match status" value="1"/>
</dbReference>
<feature type="domain" description="LysM" evidence="13">
    <location>
        <begin position="47"/>
        <end position="91"/>
    </location>
</feature>
<proteinExistence type="inferred from homology"/>
<keyword evidence="5" id="KW-0808">Transferase</keyword>
<comment type="subcellular location">
    <subcellularLocation>
        <location evidence="1">Periplasm</location>
    </subcellularLocation>
</comment>
<evidence type="ECO:0000259" key="14">
    <source>
        <dbReference type="PROSITE" id="PS52029"/>
    </source>
</evidence>
<keyword evidence="7" id="KW-0574">Periplasm</keyword>
<comment type="pathway">
    <text evidence="2 12">Cell wall biogenesis; peptidoglycan biosynthesis.</text>
</comment>
<keyword evidence="8" id="KW-0378">Hydrolase</keyword>
<comment type="similarity">
    <text evidence="3">Belongs to the YkuD family.</text>
</comment>
<dbReference type="Gene3D" id="2.40.440.10">
    <property type="entry name" value="L,D-transpeptidase catalytic domain-like"/>
    <property type="match status" value="1"/>
</dbReference>
<feature type="domain" description="L,D-TPase catalytic" evidence="14">
    <location>
        <begin position="103"/>
        <end position="240"/>
    </location>
</feature>
<evidence type="ECO:0000259" key="13">
    <source>
        <dbReference type="PROSITE" id="PS51782"/>
    </source>
</evidence>
<evidence type="ECO:0000256" key="7">
    <source>
        <dbReference type="ARBA" id="ARBA00022764"/>
    </source>
</evidence>
<dbReference type="InterPro" id="IPR036779">
    <property type="entry name" value="LysM_dom_sf"/>
</dbReference>
<dbReference type="Pfam" id="PF17969">
    <property type="entry name" value="Ldt_C"/>
    <property type="match status" value="1"/>
</dbReference>
<keyword evidence="11 12" id="KW-0961">Cell wall biogenesis/degradation</keyword>
<evidence type="ECO:0000256" key="8">
    <source>
        <dbReference type="ARBA" id="ARBA00022801"/>
    </source>
</evidence>
<keyword evidence="10 12" id="KW-0573">Peptidoglycan synthesis</keyword>
<evidence type="ECO:0000256" key="6">
    <source>
        <dbReference type="ARBA" id="ARBA00022729"/>
    </source>
</evidence>
<evidence type="ECO:0000256" key="2">
    <source>
        <dbReference type="ARBA" id="ARBA00004752"/>
    </source>
</evidence>
<name>A0ABS8WFG3_9GAMM</name>
<keyword evidence="6" id="KW-0732">Signal</keyword>
<dbReference type="EMBL" id="JAIMJA010000027">
    <property type="protein sequence ID" value="MCE2596892.1"/>
    <property type="molecule type" value="Genomic_DNA"/>
</dbReference>
<dbReference type="Pfam" id="PF03734">
    <property type="entry name" value="YkuD"/>
    <property type="match status" value="1"/>
</dbReference>
<dbReference type="InterPro" id="IPR018392">
    <property type="entry name" value="LysM"/>
</dbReference>
<evidence type="ECO:0000256" key="10">
    <source>
        <dbReference type="ARBA" id="ARBA00022984"/>
    </source>
</evidence>
<keyword evidence="16" id="KW-1185">Reference proteome</keyword>
<accession>A0ABS8WFG3</accession>
<evidence type="ECO:0000256" key="12">
    <source>
        <dbReference type="PROSITE-ProRule" id="PRU01373"/>
    </source>
</evidence>
<gene>
    <name evidence="15" type="ORF">K6Y31_19135</name>
</gene>
<dbReference type="PANTHER" id="PTHR30582:SF24">
    <property type="entry name" value="L,D-TRANSPEPTIDASE ERFK_SRFK-RELATED"/>
    <property type="match status" value="1"/>
</dbReference>
<sequence>MKLCFSIARCVMKLLLSLLFLLFITPASWANIYSLPDDGGRLIGQLQTHTVAKGENLHEIGLLYGVGLLELMDANPAADPFVPTPGMRLVIPTLMLLPEVEYQGIVINLPELRLYFFHPNGKEVTVFPIGIGRVGRETPVMMTKVSSKRANPTWTPTATTRAEYAAKGEPLPVVVPAGPENPLGEYAMRLAYGHGEYLIHGTNKDFGIGMRVSAGCIRLEPANIEWLFHQVERGEQVRIINEPIKQSVEPNGDVLIEVHSPLSKYEGQPSPKLTMTDSVMNFVAEHNGDQAALESIFKTMNGLPNLVGRAWEEQATEEMDFEL</sequence>
<evidence type="ECO:0000256" key="3">
    <source>
        <dbReference type="ARBA" id="ARBA00005992"/>
    </source>
</evidence>
<comment type="caution">
    <text evidence="15">The sequence shown here is derived from an EMBL/GenBank/DDBJ whole genome shotgun (WGS) entry which is preliminary data.</text>
</comment>
<dbReference type="InterPro" id="IPR005490">
    <property type="entry name" value="LD_TPept_cat_dom"/>
</dbReference>
<reference evidence="15 16" key="1">
    <citation type="journal article" date="2022" name="Environ. Microbiol. Rep.">
        <title>Eco-phylogenetic analyses reveal divergent evolution of vitamin B12 metabolism in the marine bacterial family 'Psychromonadaceae'.</title>
        <authorList>
            <person name="Jin X."/>
            <person name="Yang Y."/>
            <person name="Cao H."/>
            <person name="Gao B."/>
            <person name="Zhao Z."/>
        </authorList>
    </citation>
    <scope>NUCLEOTIDE SEQUENCE [LARGE SCALE GENOMIC DNA]</scope>
    <source>
        <strain evidence="15 16">MKS20</strain>
    </source>
</reference>
<dbReference type="Proteomes" id="UP001201273">
    <property type="component" value="Unassembled WGS sequence"/>
</dbReference>
<dbReference type="PANTHER" id="PTHR30582">
    <property type="entry name" value="L,D-TRANSPEPTIDASE"/>
    <property type="match status" value="1"/>
</dbReference>
<evidence type="ECO:0000256" key="5">
    <source>
        <dbReference type="ARBA" id="ARBA00022679"/>
    </source>
</evidence>
<dbReference type="InterPro" id="IPR050979">
    <property type="entry name" value="LD-transpeptidase"/>
</dbReference>
<dbReference type="CDD" id="cd00118">
    <property type="entry name" value="LysM"/>
    <property type="match status" value="1"/>
</dbReference>
<dbReference type="Gene3D" id="3.10.350.10">
    <property type="entry name" value="LysM domain"/>
    <property type="match status" value="1"/>
</dbReference>
<dbReference type="SUPFAM" id="SSF141523">
    <property type="entry name" value="L,D-transpeptidase catalytic domain-like"/>
    <property type="match status" value="1"/>
</dbReference>
<dbReference type="SMART" id="SM00257">
    <property type="entry name" value="LysM"/>
    <property type="match status" value="1"/>
</dbReference>
<dbReference type="InterPro" id="IPR041597">
    <property type="entry name" value="Ldt_C"/>
</dbReference>
<keyword evidence="9 12" id="KW-0133">Cell shape</keyword>
<dbReference type="CDD" id="cd16913">
    <property type="entry name" value="YkuD_like"/>
    <property type="match status" value="1"/>
</dbReference>
<feature type="active site" description="Proton donor/acceptor" evidence="12">
    <location>
        <position position="200"/>
    </location>
</feature>
<dbReference type="PROSITE" id="PS51782">
    <property type="entry name" value="LYSM"/>
    <property type="match status" value="1"/>
</dbReference>
<evidence type="ECO:0000256" key="1">
    <source>
        <dbReference type="ARBA" id="ARBA00004418"/>
    </source>
</evidence>
<evidence type="ECO:0000313" key="15">
    <source>
        <dbReference type="EMBL" id="MCE2596892.1"/>
    </source>
</evidence>
<evidence type="ECO:0000256" key="4">
    <source>
        <dbReference type="ARBA" id="ARBA00022676"/>
    </source>
</evidence>
<dbReference type="Pfam" id="PF01476">
    <property type="entry name" value="LysM"/>
    <property type="match status" value="1"/>
</dbReference>
<feature type="active site" description="Nucleophile" evidence="12">
    <location>
        <position position="216"/>
    </location>
</feature>
<evidence type="ECO:0000313" key="16">
    <source>
        <dbReference type="Proteomes" id="UP001201273"/>
    </source>
</evidence>